<organism evidence="2 3">
    <name type="scientific">Rhipicephalus sanguineus</name>
    <name type="common">Brown dog tick</name>
    <name type="synonym">Ixodes sanguineus</name>
    <dbReference type="NCBI Taxonomy" id="34632"/>
    <lineage>
        <taxon>Eukaryota</taxon>
        <taxon>Metazoa</taxon>
        <taxon>Ecdysozoa</taxon>
        <taxon>Arthropoda</taxon>
        <taxon>Chelicerata</taxon>
        <taxon>Arachnida</taxon>
        <taxon>Acari</taxon>
        <taxon>Parasitiformes</taxon>
        <taxon>Ixodida</taxon>
        <taxon>Ixodoidea</taxon>
        <taxon>Ixodidae</taxon>
        <taxon>Rhipicephalinae</taxon>
        <taxon>Rhipicephalus</taxon>
        <taxon>Rhipicephalus</taxon>
    </lineage>
</organism>
<evidence type="ECO:0000313" key="2">
    <source>
        <dbReference type="EMBL" id="KAH7982129.1"/>
    </source>
</evidence>
<comment type="caution">
    <text evidence="2">The sequence shown here is derived from an EMBL/GenBank/DDBJ whole genome shotgun (WGS) entry which is preliminary data.</text>
</comment>
<feature type="compositionally biased region" description="Acidic residues" evidence="1">
    <location>
        <begin position="72"/>
        <end position="82"/>
    </location>
</feature>
<evidence type="ECO:0000313" key="3">
    <source>
        <dbReference type="Proteomes" id="UP000821837"/>
    </source>
</evidence>
<feature type="compositionally biased region" description="Polar residues" evidence="1">
    <location>
        <begin position="37"/>
        <end position="46"/>
    </location>
</feature>
<dbReference type="AlphaFoldDB" id="A0A9D4T6P5"/>
<keyword evidence="3" id="KW-1185">Reference proteome</keyword>
<protein>
    <submittedName>
        <fullName evidence="2">Uncharacterized protein</fullName>
    </submittedName>
</protein>
<accession>A0A9D4T6P5</accession>
<dbReference type="Proteomes" id="UP000821837">
    <property type="component" value="Chromosome 1"/>
</dbReference>
<name>A0A9D4T6P5_RHISA</name>
<reference evidence="2" key="2">
    <citation type="submission" date="2021-09" db="EMBL/GenBank/DDBJ databases">
        <authorList>
            <person name="Jia N."/>
            <person name="Wang J."/>
            <person name="Shi W."/>
            <person name="Du L."/>
            <person name="Sun Y."/>
            <person name="Zhan W."/>
            <person name="Jiang J."/>
            <person name="Wang Q."/>
            <person name="Zhang B."/>
            <person name="Ji P."/>
            <person name="Sakyi L.B."/>
            <person name="Cui X."/>
            <person name="Yuan T."/>
            <person name="Jiang B."/>
            <person name="Yang W."/>
            <person name="Lam T.T.-Y."/>
            <person name="Chang Q."/>
            <person name="Ding S."/>
            <person name="Wang X."/>
            <person name="Zhu J."/>
            <person name="Ruan X."/>
            <person name="Zhao L."/>
            <person name="Wei J."/>
            <person name="Que T."/>
            <person name="Du C."/>
            <person name="Cheng J."/>
            <person name="Dai P."/>
            <person name="Han X."/>
            <person name="Huang E."/>
            <person name="Gao Y."/>
            <person name="Liu J."/>
            <person name="Shao H."/>
            <person name="Ye R."/>
            <person name="Li L."/>
            <person name="Wei W."/>
            <person name="Wang X."/>
            <person name="Wang C."/>
            <person name="Huo Q."/>
            <person name="Li W."/>
            <person name="Guo W."/>
            <person name="Chen H."/>
            <person name="Chen S."/>
            <person name="Zhou L."/>
            <person name="Zhou L."/>
            <person name="Ni X."/>
            <person name="Tian J."/>
            <person name="Zhou Y."/>
            <person name="Sheng Y."/>
            <person name="Liu T."/>
            <person name="Pan Y."/>
            <person name="Xia L."/>
            <person name="Li J."/>
            <person name="Zhao F."/>
            <person name="Cao W."/>
        </authorList>
    </citation>
    <scope>NUCLEOTIDE SEQUENCE</scope>
    <source>
        <strain evidence="2">Rsan-2018</strain>
        <tissue evidence="2">Larvae</tissue>
    </source>
</reference>
<dbReference type="EMBL" id="JABSTV010001245">
    <property type="protein sequence ID" value="KAH7982129.1"/>
    <property type="molecule type" value="Genomic_DNA"/>
</dbReference>
<gene>
    <name evidence="2" type="ORF">HPB52_003182</name>
</gene>
<sequence>MEDVSTTCAFGLQEAIPLLNVSPVVQQVEQQKEQHRSQGTLSLSKATETEKESMRVKQSLKINMPAGGNNDSSDDDSSEDSSLENFIPIDVDFMADLDDETWLYVPPEVTGANAAQEGSGLNR</sequence>
<feature type="region of interest" description="Disordered" evidence="1">
    <location>
        <begin position="26"/>
        <end position="84"/>
    </location>
</feature>
<proteinExistence type="predicted"/>
<reference evidence="2" key="1">
    <citation type="journal article" date="2020" name="Cell">
        <title>Large-Scale Comparative Analyses of Tick Genomes Elucidate Their Genetic Diversity and Vector Capacities.</title>
        <authorList>
            <consortium name="Tick Genome and Microbiome Consortium (TIGMIC)"/>
            <person name="Jia N."/>
            <person name="Wang J."/>
            <person name="Shi W."/>
            <person name="Du L."/>
            <person name="Sun Y."/>
            <person name="Zhan W."/>
            <person name="Jiang J.F."/>
            <person name="Wang Q."/>
            <person name="Zhang B."/>
            <person name="Ji P."/>
            <person name="Bell-Sakyi L."/>
            <person name="Cui X.M."/>
            <person name="Yuan T.T."/>
            <person name="Jiang B.G."/>
            <person name="Yang W.F."/>
            <person name="Lam T.T."/>
            <person name="Chang Q.C."/>
            <person name="Ding S.J."/>
            <person name="Wang X.J."/>
            <person name="Zhu J.G."/>
            <person name="Ruan X.D."/>
            <person name="Zhao L."/>
            <person name="Wei J.T."/>
            <person name="Ye R.Z."/>
            <person name="Que T.C."/>
            <person name="Du C.H."/>
            <person name="Zhou Y.H."/>
            <person name="Cheng J.X."/>
            <person name="Dai P.F."/>
            <person name="Guo W.B."/>
            <person name="Han X.H."/>
            <person name="Huang E.J."/>
            <person name="Li L.F."/>
            <person name="Wei W."/>
            <person name="Gao Y.C."/>
            <person name="Liu J.Z."/>
            <person name="Shao H.Z."/>
            <person name="Wang X."/>
            <person name="Wang C.C."/>
            <person name="Yang T.C."/>
            <person name="Huo Q.B."/>
            <person name="Li W."/>
            <person name="Chen H.Y."/>
            <person name="Chen S.E."/>
            <person name="Zhou L.G."/>
            <person name="Ni X.B."/>
            <person name="Tian J.H."/>
            <person name="Sheng Y."/>
            <person name="Liu T."/>
            <person name="Pan Y.S."/>
            <person name="Xia L.Y."/>
            <person name="Li J."/>
            <person name="Zhao F."/>
            <person name="Cao W.C."/>
        </authorList>
    </citation>
    <scope>NUCLEOTIDE SEQUENCE</scope>
    <source>
        <strain evidence="2">Rsan-2018</strain>
    </source>
</reference>
<evidence type="ECO:0000256" key="1">
    <source>
        <dbReference type="SAM" id="MobiDB-lite"/>
    </source>
</evidence>